<dbReference type="EMBL" id="CP095053">
    <property type="protein sequence ID" value="UOR07208.1"/>
    <property type="molecule type" value="Genomic_DNA"/>
</dbReference>
<name>A0A8T9SYQ0_9BACT</name>
<reference evidence="2 3" key="1">
    <citation type="submission" date="2022-04" db="EMBL/GenBank/DDBJ databases">
        <title>Hymenobacter sp. isolated from the air.</title>
        <authorList>
            <person name="Won M."/>
            <person name="Lee C.-M."/>
            <person name="Woen H.-Y."/>
            <person name="Kwon S.-W."/>
        </authorList>
    </citation>
    <scope>NUCLEOTIDE SEQUENCE [LARGE SCALE GENOMIC DNA]</scope>
    <source>
        <strain evidence="3">5413 J-13</strain>
    </source>
</reference>
<protein>
    <submittedName>
        <fullName evidence="2">ERF family protein</fullName>
    </submittedName>
</protein>
<organism evidence="2 3">
    <name type="scientific">Hymenobacter aerilatus</name>
    <dbReference type="NCBI Taxonomy" id="2932251"/>
    <lineage>
        <taxon>Bacteria</taxon>
        <taxon>Pseudomonadati</taxon>
        <taxon>Bacteroidota</taxon>
        <taxon>Cytophagia</taxon>
        <taxon>Cytophagales</taxon>
        <taxon>Hymenobacteraceae</taxon>
        <taxon>Hymenobacter</taxon>
    </lineage>
</organism>
<sequence>MATEKQGLIYAKIAAVMSEVGHIGKNRENQQQRYSFRGIDDAFNALHEPLAKNGVFYTNTVLAHHAGPVPTKSGGQMMHVTITVRYTFFCEDGSFITSEARGEAMDSGTKQRAKRSPTR</sequence>
<keyword evidence="3" id="KW-1185">Reference proteome</keyword>
<dbReference type="AlphaFoldDB" id="A0A8T9SYQ0"/>
<feature type="region of interest" description="Disordered" evidence="1">
    <location>
        <begin position="100"/>
        <end position="119"/>
    </location>
</feature>
<gene>
    <name evidence="2" type="ORF">MUN82_08935</name>
</gene>
<dbReference type="Proteomes" id="UP000829925">
    <property type="component" value="Chromosome"/>
</dbReference>
<evidence type="ECO:0000313" key="3">
    <source>
        <dbReference type="Proteomes" id="UP000829925"/>
    </source>
</evidence>
<accession>A0A8T9SYQ0</accession>
<evidence type="ECO:0000313" key="2">
    <source>
        <dbReference type="EMBL" id="UOR07208.1"/>
    </source>
</evidence>
<dbReference type="InterPro" id="IPR007499">
    <property type="entry name" value="ERF_bacteria_virus"/>
</dbReference>
<dbReference type="Pfam" id="PF04404">
    <property type="entry name" value="ERF"/>
    <property type="match status" value="1"/>
</dbReference>
<dbReference type="KEGG" id="haei:MUN82_08935"/>
<evidence type="ECO:0000256" key="1">
    <source>
        <dbReference type="SAM" id="MobiDB-lite"/>
    </source>
</evidence>
<proteinExistence type="predicted"/>